<dbReference type="EMBL" id="MLAK01000591">
    <property type="protein sequence ID" value="OHT11321.1"/>
    <property type="molecule type" value="Genomic_DNA"/>
</dbReference>
<comment type="caution">
    <text evidence="1">The sequence shown here is derived from an EMBL/GenBank/DDBJ whole genome shotgun (WGS) entry which is preliminary data.</text>
</comment>
<reference evidence="1" key="1">
    <citation type="submission" date="2016-10" db="EMBL/GenBank/DDBJ databases">
        <authorList>
            <person name="Benchimol M."/>
            <person name="Almeida L.G."/>
            <person name="Vasconcelos A.T."/>
            <person name="Perreira-Neves A."/>
            <person name="Rosa I.A."/>
            <person name="Tasca T."/>
            <person name="Bogo M.R."/>
            <person name="de Souza W."/>
        </authorList>
    </citation>
    <scope>NUCLEOTIDE SEQUENCE [LARGE SCALE GENOMIC DNA]</scope>
    <source>
        <strain evidence="1">K</strain>
    </source>
</reference>
<protein>
    <submittedName>
        <fullName evidence="1">Uncharacterized protein</fullName>
    </submittedName>
</protein>
<evidence type="ECO:0000313" key="2">
    <source>
        <dbReference type="Proteomes" id="UP000179807"/>
    </source>
</evidence>
<dbReference type="VEuPathDB" id="TrichDB:TRFO_19306"/>
<evidence type="ECO:0000313" key="1">
    <source>
        <dbReference type="EMBL" id="OHT11321.1"/>
    </source>
</evidence>
<organism evidence="1 2">
    <name type="scientific">Tritrichomonas foetus</name>
    <dbReference type="NCBI Taxonomy" id="1144522"/>
    <lineage>
        <taxon>Eukaryota</taxon>
        <taxon>Metamonada</taxon>
        <taxon>Parabasalia</taxon>
        <taxon>Tritrichomonadida</taxon>
        <taxon>Tritrichomonadidae</taxon>
        <taxon>Tritrichomonas</taxon>
    </lineage>
</organism>
<accession>A0A1J4KIZ6</accession>
<proteinExistence type="predicted"/>
<dbReference type="GeneID" id="94835424"/>
<gene>
    <name evidence="1" type="ORF">TRFO_19306</name>
</gene>
<dbReference type="AlphaFoldDB" id="A0A1J4KIZ6"/>
<name>A0A1J4KIZ6_9EUKA</name>
<sequence length="234" mass="27398">MNDFDRWRSDFVSSLDLNYNFNEHIETCEQYIEEIIQYNIIKYVGPEKTNSFLTETLKFAIDQIMNFRINNSNRLKCGILIHFLKLTTVLIPYSFLNDIFDLFPILESILDSTHPFYQSLKTGNNTIQQLNVIKQYIVSHEMLALMATRIQKNEETPITATHFIFFFNLYSILSDLMNSNTKSSLLFTIFPVFSEFINDISNYDIKDINAEEVELLFNSAIKILIATDEFSDEI</sequence>
<keyword evidence="2" id="KW-1185">Reference proteome</keyword>
<dbReference type="RefSeq" id="XP_068364457.1">
    <property type="nucleotide sequence ID" value="XM_068500720.1"/>
</dbReference>
<dbReference type="Proteomes" id="UP000179807">
    <property type="component" value="Unassembled WGS sequence"/>
</dbReference>